<dbReference type="InterPro" id="IPR004827">
    <property type="entry name" value="bZIP"/>
</dbReference>
<feature type="compositionally biased region" description="Polar residues" evidence="6">
    <location>
        <begin position="129"/>
        <end position="138"/>
    </location>
</feature>
<dbReference type="GO" id="GO:0001228">
    <property type="term" value="F:DNA-binding transcription activator activity, RNA polymerase II-specific"/>
    <property type="evidence" value="ECO:0007669"/>
    <property type="project" value="TreeGrafter"/>
</dbReference>
<dbReference type="PANTHER" id="PTHR13044:SF38">
    <property type="entry name" value="BZIP DOMAIN-CONTAINING PROTEIN"/>
    <property type="match status" value="1"/>
</dbReference>
<dbReference type="Gene3D" id="3.30.160.60">
    <property type="entry name" value="Classic Zinc Finger"/>
    <property type="match status" value="1"/>
</dbReference>
<dbReference type="InterPro" id="IPR046347">
    <property type="entry name" value="bZIP_sf"/>
</dbReference>
<feature type="region of interest" description="Disordered" evidence="6">
    <location>
        <begin position="1"/>
        <end position="149"/>
    </location>
</feature>
<evidence type="ECO:0000256" key="3">
    <source>
        <dbReference type="ARBA" id="ARBA00023125"/>
    </source>
</evidence>
<dbReference type="SMART" id="SM00338">
    <property type="entry name" value="BRLZ"/>
    <property type="match status" value="1"/>
</dbReference>
<keyword evidence="9" id="KW-1185">Reference proteome</keyword>
<keyword evidence="2" id="KW-0805">Transcription regulation</keyword>
<keyword evidence="3" id="KW-0238">DNA-binding</keyword>
<dbReference type="GO" id="GO:0000977">
    <property type="term" value="F:RNA polymerase II transcription regulatory region sequence-specific DNA binding"/>
    <property type="evidence" value="ECO:0007669"/>
    <property type="project" value="TreeGrafter"/>
</dbReference>
<keyword evidence="4" id="KW-0804">Transcription</keyword>
<dbReference type="OrthoDB" id="2257100at2759"/>
<dbReference type="STRING" id="1036611.A0A1L9P9T5"/>
<dbReference type="GO" id="GO:0005634">
    <property type="term" value="C:nucleus"/>
    <property type="evidence" value="ECO:0007669"/>
    <property type="project" value="UniProtKB-SubCell"/>
</dbReference>
<dbReference type="GeneID" id="63727074"/>
<sequence length="191" mass="20981">MFPGDPSSSSFDQFHDLSTTTGYPTSNITAADDIDWTALGCLPGSGNGLSEHPANSLESQSQGFSSVDSPDPPFDHNHNQNQPKITTTAPSTHTTTSTSSHSSKMPSVSSTLPTPSPASRESSPKDNPSRISKRQLNTMAARRYRQRRLDRMTQLEEELEAVKRERDELKMRVSKLEGETEALRSMAKEKS</sequence>
<feature type="compositionally biased region" description="Polar residues" evidence="6">
    <location>
        <begin position="1"/>
        <end position="29"/>
    </location>
</feature>
<evidence type="ECO:0000256" key="6">
    <source>
        <dbReference type="SAM" id="MobiDB-lite"/>
    </source>
</evidence>
<dbReference type="FunFam" id="1.20.5.170:FF:000175">
    <property type="entry name" value="Basic-leucine zipper transcription factor B"/>
    <property type="match status" value="1"/>
</dbReference>
<dbReference type="PROSITE" id="PS50217">
    <property type="entry name" value="BZIP"/>
    <property type="match status" value="1"/>
</dbReference>
<reference evidence="9" key="1">
    <citation type="journal article" date="2017" name="Genome Biol.">
        <title>Comparative genomics reveals high biological diversity and specific adaptations in the industrially and medically important fungal genus Aspergillus.</title>
        <authorList>
            <person name="de Vries R.P."/>
            <person name="Riley R."/>
            <person name="Wiebenga A."/>
            <person name="Aguilar-Osorio G."/>
            <person name="Amillis S."/>
            <person name="Uchima C.A."/>
            <person name="Anderluh G."/>
            <person name="Asadollahi M."/>
            <person name="Askin M."/>
            <person name="Barry K."/>
            <person name="Battaglia E."/>
            <person name="Bayram O."/>
            <person name="Benocci T."/>
            <person name="Braus-Stromeyer S.A."/>
            <person name="Caldana C."/>
            <person name="Canovas D."/>
            <person name="Cerqueira G.C."/>
            <person name="Chen F."/>
            <person name="Chen W."/>
            <person name="Choi C."/>
            <person name="Clum A."/>
            <person name="Dos Santos R.A."/>
            <person name="Damasio A.R."/>
            <person name="Diallinas G."/>
            <person name="Emri T."/>
            <person name="Fekete E."/>
            <person name="Flipphi M."/>
            <person name="Freyberg S."/>
            <person name="Gallo A."/>
            <person name="Gournas C."/>
            <person name="Habgood R."/>
            <person name="Hainaut M."/>
            <person name="Harispe M.L."/>
            <person name="Henrissat B."/>
            <person name="Hilden K.S."/>
            <person name="Hope R."/>
            <person name="Hossain A."/>
            <person name="Karabika E."/>
            <person name="Karaffa L."/>
            <person name="Karanyi Z."/>
            <person name="Krasevec N."/>
            <person name="Kuo A."/>
            <person name="Kusch H."/>
            <person name="LaButti K."/>
            <person name="Lagendijk E.L."/>
            <person name="Lapidus A."/>
            <person name="Levasseur A."/>
            <person name="Lindquist E."/>
            <person name="Lipzen A."/>
            <person name="Logrieco A.F."/>
            <person name="MacCabe A."/>
            <person name="Maekelae M.R."/>
            <person name="Malavazi I."/>
            <person name="Melin P."/>
            <person name="Meyer V."/>
            <person name="Mielnichuk N."/>
            <person name="Miskei M."/>
            <person name="Molnar A.P."/>
            <person name="Mule G."/>
            <person name="Ngan C.Y."/>
            <person name="Orejas M."/>
            <person name="Orosz E."/>
            <person name="Ouedraogo J.P."/>
            <person name="Overkamp K.M."/>
            <person name="Park H.-S."/>
            <person name="Perrone G."/>
            <person name="Piumi F."/>
            <person name="Punt P.J."/>
            <person name="Ram A.F."/>
            <person name="Ramon A."/>
            <person name="Rauscher S."/>
            <person name="Record E."/>
            <person name="Riano-Pachon D.M."/>
            <person name="Robert V."/>
            <person name="Roehrig J."/>
            <person name="Ruller R."/>
            <person name="Salamov A."/>
            <person name="Salih N.S."/>
            <person name="Samson R.A."/>
            <person name="Sandor E."/>
            <person name="Sanguinetti M."/>
            <person name="Schuetze T."/>
            <person name="Sepcic K."/>
            <person name="Shelest E."/>
            <person name="Sherlock G."/>
            <person name="Sophianopoulou V."/>
            <person name="Squina F.M."/>
            <person name="Sun H."/>
            <person name="Susca A."/>
            <person name="Todd R.B."/>
            <person name="Tsang A."/>
            <person name="Unkles S.E."/>
            <person name="van de Wiele N."/>
            <person name="van Rossen-Uffink D."/>
            <person name="Oliveira J.V."/>
            <person name="Vesth T.C."/>
            <person name="Visser J."/>
            <person name="Yu J.-H."/>
            <person name="Zhou M."/>
            <person name="Andersen M.R."/>
            <person name="Archer D.B."/>
            <person name="Baker S.E."/>
            <person name="Benoit I."/>
            <person name="Brakhage A.A."/>
            <person name="Braus G.H."/>
            <person name="Fischer R."/>
            <person name="Frisvad J.C."/>
            <person name="Goldman G.H."/>
            <person name="Houbraken J."/>
            <person name="Oakley B."/>
            <person name="Pocsi I."/>
            <person name="Scazzocchio C."/>
            <person name="Seiboth B."/>
            <person name="vanKuyk P.A."/>
            <person name="Wortman J."/>
            <person name="Dyer P.S."/>
            <person name="Grigoriev I.V."/>
        </authorList>
    </citation>
    <scope>NUCLEOTIDE SEQUENCE [LARGE SCALE GENOMIC DNA]</scope>
    <source>
        <strain evidence="9">CBS 583.65</strain>
    </source>
</reference>
<protein>
    <recommendedName>
        <fullName evidence="7">BZIP domain-containing protein</fullName>
    </recommendedName>
</protein>
<name>A0A1L9P9T5_ASPVE</name>
<evidence type="ECO:0000313" key="8">
    <source>
        <dbReference type="EMBL" id="OJI98287.1"/>
    </source>
</evidence>
<evidence type="ECO:0000256" key="4">
    <source>
        <dbReference type="ARBA" id="ARBA00023163"/>
    </source>
</evidence>
<feature type="compositionally biased region" description="Low complexity" evidence="6">
    <location>
        <begin position="86"/>
        <end position="119"/>
    </location>
</feature>
<organism evidence="8 9">
    <name type="scientific">Aspergillus versicolor CBS 583.65</name>
    <dbReference type="NCBI Taxonomy" id="1036611"/>
    <lineage>
        <taxon>Eukaryota</taxon>
        <taxon>Fungi</taxon>
        <taxon>Dikarya</taxon>
        <taxon>Ascomycota</taxon>
        <taxon>Pezizomycotina</taxon>
        <taxon>Eurotiomycetes</taxon>
        <taxon>Eurotiomycetidae</taxon>
        <taxon>Eurotiales</taxon>
        <taxon>Aspergillaceae</taxon>
        <taxon>Aspergillus</taxon>
        <taxon>Aspergillus subgen. Nidulantes</taxon>
    </lineage>
</organism>
<accession>A0A1L9P9T5</accession>
<dbReference type="VEuPathDB" id="FungiDB:ASPVEDRAFT_37727"/>
<feature type="domain" description="BZIP" evidence="7">
    <location>
        <begin position="127"/>
        <end position="190"/>
    </location>
</feature>
<evidence type="ECO:0000256" key="1">
    <source>
        <dbReference type="ARBA" id="ARBA00004123"/>
    </source>
</evidence>
<dbReference type="EMBL" id="KV878126">
    <property type="protein sequence ID" value="OJI98287.1"/>
    <property type="molecule type" value="Genomic_DNA"/>
</dbReference>
<evidence type="ECO:0000313" key="9">
    <source>
        <dbReference type="Proteomes" id="UP000184073"/>
    </source>
</evidence>
<dbReference type="AlphaFoldDB" id="A0A1L9P9T5"/>
<proteinExistence type="predicted"/>
<feature type="compositionally biased region" description="Polar residues" evidence="6">
    <location>
        <begin position="56"/>
        <end position="68"/>
    </location>
</feature>
<evidence type="ECO:0000256" key="5">
    <source>
        <dbReference type="ARBA" id="ARBA00023242"/>
    </source>
</evidence>
<dbReference type="Pfam" id="PF07716">
    <property type="entry name" value="bZIP_2"/>
    <property type="match status" value="1"/>
</dbReference>
<evidence type="ECO:0000256" key="2">
    <source>
        <dbReference type="ARBA" id="ARBA00023015"/>
    </source>
</evidence>
<dbReference type="PANTHER" id="PTHR13044">
    <property type="entry name" value="ACTIVATING TRANSCRIPTION FACTOR ATF 4/5"/>
    <property type="match status" value="1"/>
</dbReference>
<dbReference type="SUPFAM" id="SSF57959">
    <property type="entry name" value="Leucine zipper domain"/>
    <property type="match status" value="1"/>
</dbReference>
<gene>
    <name evidence="8" type="ORF">ASPVEDRAFT_37727</name>
</gene>
<dbReference type="Proteomes" id="UP000184073">
    <property type="component" value="Unassembled WGS sequence"/>
</dbReference>
<comment type="subcellular location">
    <subcellularLocation>
        <location evidence="1">Nucleus</location>
    </subcellularLocation>
</comment>
<dbReference type="RefSeq" id="XP_040664050.1">
    <property type="nucleotide sequence ID" value="XM_040811563.1"/>
</dbReference>
<evidence type="ECO:0000259" key="7">
    <source>
        <dbReference type="PROSITE" id="PS50217"/>
    </source>
</evidence>
<keyword evidence="5" id="KW-0539">Nucleus</keyword>